<dbReference type="Proteomes" id="UP001056500">
    <property type="component" value="Chromosome"/>
</dbReference>
<dbReference type="InterPro" id="IPR013825">
    <property type="entry name" value="Topo_IA_cen_sub2"/>
</dbReference>
<evidence type="ECO:0000256" key="6">
    <source>
        <dbReference type="ARBA" id="ARBA00023125"/>
    </source>
</evidence>
<gene>
    <name evidence="8" type="primary">topB</name>
    <name evidence="11" type="ORF">NDK47_26585</name>
</gene>
<dbReference type="InterPro" id="IPR006171">
    <property type="entry name" value="TOPRIM_dom"/>
</dbReference>
<feature type="region of interest" description="Interaction with DNA" evidence="8">
    <location>
        <begin position="187"/>
        <end position="192"/>
    </location>
</feature>
<accession>A0ABY4WFX7</accession>
<feature type="site" description="Interaction with DNA" evidence="8">
    <location>
        <position position="176"/>
    </location>
</feature>
<dbReference type="InterPro" id="IPR023406">
    <property type="entry name" value="Topo_IA_AS"/>
</dbReference>
<dbReference type="CDD" id="cd03362">
    <property type="entry name" value="TOPRIM_TopoIA_TopoIII"/>
    <property type="match status" value="1"/>
</dbReference>
<comment type="function">
    <text evidence="8">Releases the supercoiling and torsional tension of DNA, which is introduced during the DNA replication and transcription, by transiently cleaving and rejoining one strand of the DNA duplex. Introduces a single-strand break via transesterification at a target site in duplex DNA. The scissile phosphodiester is attacked by the catalytic tyrosine of the enzyme, resulting in the formation of a DNA-(5'-phosphotyrosyl)-enzyme intermediate and the expulsion of a 3'-OH DNA strand. The free DNA strand then undergoes passage around the unbroken strand, thus removing DNA supercoils. Finally, in the religation step, the DNA 3'-OH attacks the covalent intermediate to expel the active-site tyrosine and restore the DNA phosphodiester backbone.</text>
</comment>
<feature type="binding site" evidence="8">
    <location>
        <position position="9"/>
    </location>
    <ligand>
        <name>Mg(2+)</name>
        <dbReference type="ChEBI" id="CHEBI:18420"/>
        <note>catalytic</note>
    </ligand>
</feature>
<dbReference type="InterPro" id="IPR023405">
    <property type="entry name" value="Topo_IA_core_domain"/>
</dbReference>
<dbReference type="PROSITE" id="PS00396">
    <property type="entry name" value="TOPO_IA_1"/>
    <property type="match status" value="1"/>
</dbReference>
<dbReference type="EC" id="5.6.2.1" evidence="8"/>
<proteinExistence type="inferred from homology"/>
<feature type="site" description="Interaction with DNA" evidence="8">
    <location>
        <position position="313"/>
    </location>
</feature>
<dbReference type="InterPro" id="IPR034144">
    <property type="entry name" value="TOPRIM_TopoIII"/>
</dbReference>
<keyword evidence="6 8" id="KW-0238">DNA-binding</keyword>
<dbReference type="Pfam" id="PF01131">
    <property type="entry name" value="Topoisom_bac"/>
    <property type="match status" value="1"/>
</dbReference>
<dbReference type="Gene3D" id="3.40.50.140">
    <property type="match status" value="1"/>
</dbReference>
<dbReference type="PRINTS" id="PR00417">
    <property type="entry name" value="PRTPISMRASEI"/>
</dbReference>
<evidence type="ECO:0000256" key="8">
    <source>
        <dbReference type="HAMAP-Rule" id="MF_00953"/>
    </source>
</evidence>
<comment type="similarity">
    <text evidence="2 8">Belongs to the type IA topoisomerase family.</text>
</comment>
<keyword evidence="7 8" id="KW-0413">Isomerase</keyword>
<dbReference type="InterPro" id="IPR013826">
    <property type="entry name" value="Topo_IA_cen_sub3"/>
</dbReference>
<dbReference type="NCBIfam" id="NF005829">
    <property type="entry name" value="PRK07726.1"/>
    <property type="match status" value="1"/>
</dbReference>
<dbReference type="InterPro" id="IPR013497">
    <property type="entry name" value="Topo_IA_cen"/>
</dbReference>
<dbReference type="InterPro" id="IPR000380">
    <property type="entry name" value="Topo_IA"/>
</dbReference>
<dbReference type="SMART" id="SM00493">
    <property type="entry name" value="TOPRIM"/>
    <property type="match status" value="1"/>
</dbReference>
<dbReference type="PROSITE" id="PS50880">
    <property type="entry name" value="TOPRIM"/>
    <property type="match status" value="1"/>
</dbReference>
<evidence type="ECO:0000256" key="2">
    <source>
        <dbReference type="ARBA" id="ARBA00009446"/>
    </source>
</evidence>
<reference evidence="11" key="1">
    <citation type="submission" date="2022-06" db="EMBL/GenBank/DDBJ databases">
        <title>Genome sequencing of Brevibacillus sp. BB3-R1.</title>
        <authorList>
            <person name="Heo J."/>
            <person name="Lee D."/>
            <person name="Won M."/>
            <person name="Han B.-H."/>
            <person name="Hong S.-B."/>
            <person name="Kwon S.-W."/>
        </authorList>
    </citation>
    <scope>NUCLEOTIDE SEQUENCE</scope>
    <source>
        <strain evidence="11">BB3-R1</strain>
    </source>
</reference>
<dbReference type="InterPro" id="IPR003602">
    <property type="entry name" value="Topo_IA_DNA-bd_dom"/>
</dbReference>
<evidence type="ECO:0000259" key="10">
    <source>
        <dbReference type="PROSITE" id="PS52039"/>
    </source>
</evidence>
<dbReference type="Gene3D" id="1.10.290.10">
    <property type="entry name" value="Topoisomerase I, domain 4"/>
    <property type="match status" value="1"/>
</dbReference>
<evidence type="ECO:0000256" key="7">
    <source>
        <dbReference type="ARBA" id="ARBA00023235"/>
    </source>
</evidence>
<dbReference type="PROSITE" id="PS52039">
    <property type="entry name" value="TOPO_IA_2"/>
    <property type="match status" value="1"/>
</dbReference>
<dbReference type="NCBIfam" id="TIGR01056">
    <property type="entry name" value="topB"/>
    <property type="match status" value="1"/>
</dbReference>
<feature type="active site" description="O-(5'-phospho-DNA)-tyrosine intermediate" evidence="8">
    <location>
        <position position="311"/>
    </location>
</feature>
<comment type="cofactor">
    <cofactor evidence="8">
        <name>Mg(2+)</name>
        <dbReference type="ChEBI" id="CHEBI:18420"/>
    </cofactor>
</comment>
<dbReference type="CDD" id="cd00186">
    <property type="entry name" value="TOP1Ac"/>
    <property type="match status" value="1"/>
</dbReference>
<dbReference type="PANTHER" id="PTHR11390:SF21">
    <property type="entry name" value="DNA TOPOISOMERASE 3-ALPHA"/>
    <property type="match status" value="1"/>
</dbReference>
<evidence type="ECO:0000256" key="3">
    <source>
        <dbReference type="ARBA" id="ARBA00022723"/>
    </source>
</evidence>
<evidence type="ECO:0000313" key="11">
    <source>
        <dbReference type="EMBL" id="USG65624.1"/>
    </source>
</evidence>
<dbReference type="RefSeq" id="WP_251872711.1">
    <property type="nucleotide sequence ID" value="NZ_CP098755.1"/>
</dbReference>
<dbReference type="SMART" id="SM00437">
    <property type="entry name" value="TOP1Ac"/>
    <property type="match status" value="1"/>
</dbReference>
<protein>
    <recommendedName>
        <fullName evidence="8">DNA topoisomerase 3</fullName>
        <ecNumber evidence="8">5.6.2.1</ecNumber>
    </recommendedName>
    <alternativeName>
        <fullName evidence="8">DNA topoisomerase III</fullName>
    </alternativeName>
</protein>
<dbReference type="EMBL" id="CP098755">
    <property type="protein sequence ID" value="USG65624.1"/>
    <property type="molecule type" value="Genomic_DNA"/>
</dbReference>
<dbReference type="SUPFAM" id="SSF56712">
    <property type="entry name" value="Prokaryotic type I DNA topoisomerase"/>
    <property type="match status" value="1"/>
</dbReference>
<evidence type="ECO:0000313" key="12">
    <source>
        <dbReference type="Proteomes" id="UP001056500"/>
    </source>
</evidence>
<dbReference type="Pfam" id="PF01751">
    <property type="entry name" value="Toprim"/>
    <property type="match status" value="1"/>
</dbReference>
<evidence type="ECO:0000256" key="4">
    <source>
        <dbReference type="ARBA" id="ARBA00022842"/>
    </source>
</evidence>
<dbReference type="InterPro" id="IPR005738">
    <property type="entry name" value="TopoIII"/>
</dbReference>
<dbReference type="PANTHER" id="PTHR11390">
    <property type="entry name" value="PROKARYOTIC DNA TOPOISOMERASE"/>
    <property type="match status" value="1"/>
</dbReference>
<sequence>MSKTLVLAEKPSVGRDIARVLHCHKKGNGFFEGEKYIVTWALGHLVTLADPEVYGEQFSSWKIEDLPILPSSFRLVVIKESSKQFHTVKHQLNRKDVREIVIATDAGREGELVGRWIIEMARVHKPIKRLWISSVTDKAIKDGFRRLKEGKEFEPLYASAAARAEADWVVGINATRALTCKHNAQLSCGRVQTPTLAIIARREQEIREFTPRPFYGITAVAKNNLKLVWQDAKTKDIKTFSRETSDQILKSLKGKDAEIVDIAKTNKKSFAPQLYDLTELQRDANKLFGYSAKETLSIMQGLYENHKVLTYPRTDSRYLSSDIVETLPDRIKAVQIKPYAPFAAKLLRSPVKGNKSFVDDSKVSDHHAIIPTEQTVFLGDLSDKERRIFDLVVRRFLAVLFPPFEYEQTSIYAKIGEQSFIARGKRVIAQGWKEVYDHDVEEEDSREGVGEQLLPRLSKGDRLPITTLSQTAGETKPPEPFTEATLLSAMENPARYMANEKKELIQTIGETGGLGTVATRADVIDKLFNTFLIEKRGKHIHVTSKGKQLLELVPDELQSPTLTAQWEQKLAAIAKGKLNKQAFIGEMKGYAKSVVQEIKNSEKKFRHDNLTRTKCPECGKFLLEVNGKKGKMMVCQDRECGYRKNIAKVTNARCPQCHKRLELRGEGEGQTFVCVCGHREKLSTFNERRSREKNTKMSKKEVSRFLREQSNDDDAMVNTALKDALAKLKLDQ</sequence>
<comment type="catalytic activity">
    <reaction evidence="1 8">
        <text>ATP-independent breakage of single-stranded DNA, followed by passage and rejoining.</text>
        <dbReference type="EC" id="5.6.2.1"/>
    </reaction>
</comment>
<dbReference type="HAMAP" id="MF_00953">
    <property type="entry name" value="Topoisom_3_prok"/>
    <property type="match status" value="1"/>
</dbReference>
<dbReference type="Gene3D" id="1.10.460.10">
    <property type="entry name" value="Topoisomerase I, domain 2"/>
    <property type="match status" value="1"/>
</dbReference>
<feature type="domain" description="Toprim" evidence="9">
    <location>
        <begin position="3"/>
        <end position="136"/>
    </location>
</feature>
<evidence type="ECO:0000256" key="1">
    <source>
        <dbReference type="ARBA" id="ARBA00000213"/>
    </source>
</evidence>
<feature type="site" description="Interaction with DNA" evidence="8">
    <location>
        <position position="61"/>
    </location>
</feature>
<feature type="domain" description="Topo IA-type catalytic" evidence="10">
    <location>
        <begin position="153"/>
        <end position="595"/>
    </location>
</feature>
<dbReference type="InterPro" id="IPR013824">
    <property type="entry name" value="Topo_IA_cen_sub1"/>
</dbReference>
<keyword evidence="12" id="KW-1185">Reference proteome</keyword>
<dbReference type="InterPro" id="IPR003601">
    <property type="entry name" value="Topo_IA_2"/>
</dbReference>
<feature type="binding site" evidence="8">
    <location>
        <position position="105"/>
    </location>
    <ligand>
        <name>Mg(2+)</name>
        <dbReference type="ChEBI" id="CHEBI:18420"/>
        <note>catalytic</note>
    </ligand>
</feature>
<comment type="caution">
    <text evidence="8">Lacks conserved residue(s) required for the propagation of feature annotation.</text>
</comment>
<feature type="site" description="Interaction with DNA" evidence="8">
    <location>
        <position position="168"/>
    </location>
</feature>
<dbReference type="SMART" id="SM00436">
    <property type="entry name" value="TOP1Bc"/>
    <property type="match status" value="1"/>
</dbReference>
<keyword evidence="3 8" id="KW-0479">Metal-binding</keyword>
<keyword evidence="4 8" id="KW-0460">Magnesium</keyword>
<keyword evidence="5 8" id="KW-0799">Topoisomerase</keyword>
<dbReference type="Gene3D" id="2.70.20.10">
    <property type="entry name" value="Topoisomerase I, domain 3"/>
    <property type="match status" value="1"/>
</dbReference>
<evidence type="ECO:0000256" key="5">
    <source>
        <dbReference type="ARBA" id="ARBA00023029"/>
    </source>
</evidence>
<organism evidence="11 12">
    <name type="scientific">Brevibacillus ruminantium</name>
    <dbReference type="NCBI Taxonomy" id="2950604"/>
    <lineage>
        <taxon>Bacteria</taxon>
        <taxon>Bacillati</taxon>
        <taxon>Bacillota</taxon>
        <taxon>Bacilli</taxon>
        <taxon>Bacillales</taxon>
        <taxon>Paenibacillaceae</taxon>
        <taxon>Brevibacillus</taxon>
    </lineage>
</organism>
<name>A0ABY4WFX7_9BACL</name>
<evidence type="ECO:0000259" key="9">
    <source>
        <dbReference type="PROSITE" id="PS50880"/>
    </source>
</evidence>